<dbReference type="PATRIC" id="fig|1618207.4.peg.2613"/>
<dbReference type="InterPro" id="IPR036388">
    <property type="entry name" value="WH-like_DNA-bd_sf"/>
</dbReference>
<keyword evidence="2" id="KW-0238">DNA-binding</keyword>
<dbReference type="STRING" id="1618207.UM93_12890"/>
<dbReference type="Gene3D" id="1.10.10.10">
    <property type="entry name" value="Winged helix-like DNA-binding domain superfamily/Winged helix DNA-binding domain"/>
    <property type="match status" value="1"/>
</dbReference>
<dbReference type="RefSeq" id="WP_045077416.1">
    <property type="nucleotide sequence ID" value="NZ_CP011005.1"/>
</dbReference>
<protein>
    <submittedName>
        <fullName evidence="5">Transcriptional regulator</fullName>
    </submittedName>
</protein>
<dbReference type="EMBL" id="CP011005">
    <property type="protein sequence ID" value="AJT43124.1"/>
    <property type="molecule type" value="Genomic_DNA"/>
</dbReference>
<keyword evidence="3" id="KW-0804">Transcription</keyword>
<feature type="domain" description="HTH hxlR-type" evidence="4">
    <location>
        <begin position="12"/>
        <end position="110"/>
    </location>
</feature>
<evidence type="ECO:0000313" key="5">
    <source>
        <dbReference type="EMBL" id="AJT43124.1"/>
    </source>
</evidence>
<dbReference type="PROSITE" id="PS51118">
    <property type="entry name" value="HTH_HXLR"/>
    <property type="match status" value="1"/>
</dbReference>
<dbReference type="HOGENOM" id="CLU_111585_5_0_11"/>
<dbReference type="GO" id="GO:0003677">
    <property type="term" value="F:DNA binding"/>
    <property type="evidence" value="ECO:0007669"/>
    <property type="project" value="UniProtKB-KW"/>
</dbReference>
<dbReference type="PANTHER" id="PTHR33204">
    <property type="entry name" value="TRANSCRIPTIONAL REGULATOR, MARR FAMILY"/>
    <property type="match status" value="1"/>
</dbReference>
<dbReference type="AlphaFoldDB" id="A0A0D4C3L5"/>
<keyword evidence="1" id="KW-0805">Transcription regulation</keyword>
<dbReference type="SUPFAM" id="SSF46785">
    <property type="entry name" value="Winged helix' DNA-binding domain"/>
    <property type="match status" value="1"/>
</dbReference>
<dbReference type="Proteomes" id="UP000061839">
    <property type="component" value="Chromosome"/>
</dbReference>
<dbReference type="InterPro" id="IPR002577">
    <property type="entry name" value="HTH_HxlR"/>
</dbReference>
<dbReference type="KEGG" id="ari:UM93_12890"/>
<evidence type="ECO:0000259" key="4">
    <source>
        <dbReference type="PROSITE" id="PS51118"/>
    </source>
</evidence>
<dbReference type="Pfam" id="PF01638">
    <property type="entry name" value="HxlR"/>
    <property type="match status" value="1"/>
</dbReference>
<organism evidence="5 6">
    <name type="scientific">Psychromicrobium lacuslunae</name>
    <dbReference type="NCBI Taxonomy" id="1618207"/>
    <lineage>
        <taxon>Bacteria</taxon>
        <taxon>Bacillati</taxon>
        <taxon>Actinomycetota</taxon>
        <taxon>Actinomycetes</taxon>
        <taxon>Micrococcales</taxon>
        <taxon>Micrococcaceae</taxon>
        <taxon>Psychromicrobium</taxon>
    </lineage>
</organism>
<accession>A0A0D4C3L5</accession>
<evidence type="ECO:0000256" key="3">
    <source>
        <dbReference type="ARBA" id="ARBA00023163"/>
    </source>
</evidence>
<proteinExistence type="predicted"/>
<evidence type="ECO:0000313" key="6">
    <source>
        <dbReference type="Proteomes" id="UP000061839"/>
    </source>
</evidence>
<evidence type="ECO:0000256" key="2">
    <source>
        <dbReference type="ARBA" id="ARBA00023125"/>
    </source>
</evidence>
<dbReference type="InterPro" id="IPR036390">
    <property type="entry name" value="WH_DNA-bd_sf"/>
</dbReference>
<name>A0A0D4C3L5_9MICC</name>
<reference evidence="5 6" key="1">
    <citation type="journal article" date="2015" name="Genome Announc.">
        <title>Complete Genome Sequencing of Protease-Producing Novel Arthrobacter sp. Strain IHBB 11108 Using PacBio Single-Molecule Real-Time Sequencing Technology.</title>
        <authorList>
            <person name="Kiran S."/>
            <person name="Swarnkar M.K."/>
            <person name="Pal M."/>
            <person name="Thakur R."/>
            <person name="Tewari R."/>
            <person name="Singh A.K."/>
            <person name="Gulati A."/>
        </authorList>
    </citation>
    <scope>NUCLEOTIDE SEQUENCE [LARGE SCALE GENOMIC DNA]</scope>
    <source>
        <strain evidence="5 6">IHBB 11108</strain>
    </source>
</reference>
<gene>
    <name evidence="5" type="ORF">UM93_12890</name>
</gene>
<dbReference type="PANTHER" id="PTHR33204:SF29">
    <property type="entry name" value="TRANSCRIPTIONAL REGULATOR"/>
    <property type="match status" value="1"/>
</dbReference>
<sequence length="112" mass="12370">MRASVSQALQVCPVEVAIAVAGGSWKLTVVKHLLQGTRRFGELHRLLPLVSIKTLTRQLRALETDGIVQREVFPQVPPKVEYSLTELGFSLAGVVQAMDQWGAEYERSILAD</sequence>
<evidence type="ECO:0000256" key="1">
    <source>
        <dbReference type="ARBA" id="ARBA00023015"/>
    </source>
</evidence>
<keyword evidence="6" id="KW-1185">Reference proteome</keyword>
<dbReference type="OrthoDB" id="370168at2"/>